<evidence type="ECO:0000313" key="10">
    <source>
        <dbReference type="Proteomes" id="UP001211907"/>
    </source>
</evidence>
<dbReference type="FunFam" id="3.10.110.10:FF:000086">
    <property type="entry name" value="Ubiquitin-conjugating enzyme E2 J1"/>
    <property type="match status" value="1"/>
</dbReference>
<dbReference type="GO" id="GO:0019774">
    <property type="term" value="C:proteasome core complex, beta-subunit complex"/>
    <property type="evidence" value="ECO:0007669"/>
    <property type="project" value="UniProtKB-ARBA"/>
</dbReference>
<dbReference type="PROSITE" id="PS51476">
    <property type="entry name" value="PROTEASOME_BETA_2"/>
    <property type="match status" value="1"/>
</dbReference>
<gene>
    <name evidence="9" type="primary">PRE1_1</name>
    <name evidence="9" type="ORF">HK100_006571</name>
</gene>
<dbReference type="PROSITE" id="PS00854">
    <property type="entry name" value="PROTEASOME_BETA_1"/>
    <property type="match status" value="1"/>
</dbReference>
<dbReference type="InterPro" id="IPR035206">
    <property type="entry name" value="Proteasome_beta2"/>
</dbReference>
<dbReference type="InterPro" id="IPR023333">
    <property type="entry name" value="Proteasome_suB-type"/>
</dbReference>
<keyword evidence="5" id="KW-0539">Nucleus</keyword>
<comment type="subcellular location">
    <subcellularLocation>
        <location evidence="1">Nucleus</location>
    </subcellularLocation>
</comment>
<dbReference type="PROSITE" id="PS50127">
    <property type="entry name" value="UBC_2"/>
    <property type="match status" value="1"/>
</dbReference>
<dbReference type="CDD" id="cd03758">
    <property type="entry name" value="proteasome_beta_type_2"/>
    <property type="match status" value="1"/>
</dbReference>
<evidence type="ECO:0000256" key="6">
    <source>
        <dbReference type="ARBA" id="ARBA00026071"/>
    </source>
</evidence>
<dbReference type="SUPFAM" id="SSF54495">
    <property type="entry name" value="UBC-like"/>
    <property type="match status" value="1"/>
</dbReference>
<sequence length="511" mass="56320">MSRSAAVKRLMKEYGDLEQDPSPDFVAYPINDSNVFEWHFTLRGPNEGGFSGGKYHGRIVFPSDYPFKPPDMYFLTPNGRFELNKKICLSITGFHAETWRPAWGIRSALTALISFFPTEGNGAIGALDYTVDERAIIAKRSLDWMCAGICERCEGIKMKDLLTDELMHKERKKVEGADEISFSLKSTSASTESVVAGDIVETESEKVDATTATVADEYSLNKFEGAKEIVPGESSASASQSIGNVPPAITPQPEGLRLRNITAAVGMNRDADAAPVTEVVARAGTGLAPHVNLVDEAMEQYHRRLRQIDTAILCLGGLEVLLGITGKDFVLTASDATTARGIVVQNRGEDKSRALNKHNIMLYSGEAGDTTQFAEYIQCNTQLYRIRNGLDLSTRAVSSYVRKELATSLRSRNPYTVNLLVGGVDPASGAPELYWLDYLSSCVKLDYAAHGYASYFCMSTMDRYWQPNLSLDEALELLRKCLAELKIRFIGNLPDFTVKVVDKDGIRIVQI</sequence>
<dbReference type="Gene3D" id="3.10.110.10">
    <property type="entry name" value="Ubiquitin Conjugating Enzyme"/>
    <property type="match status" value="1"/>
</dbReference>
<dbReference type="Gene3D" id="3.60.20.10">
    <property type="entry name" value="Glutamine Phosphoribosylpyrophosphate, subunit 1, domain 1"/>
    <property type="match status" value="1"/>
</dbReference>
<keyword evidence="3" id="KW-0833">Ubl conjugation pathway</keyword>
<evidence type="ECO:0000259" key="8">
    <source>
        <dbReference type="PROSITE" id="PS50127"/>
    </source>
</evidence>
<name>A0AAD5XIJ2_9FUNG</name>
<dbReference type="PANTHER" id="PTHR24067">
    <property type="entry name" value="UBIQUITIN-CONJUGATING ENZYME E2"/>
    <property type="match status" value="1"/>
</dbReference>
<dbReference type="InterPro" id="IPR016050">
    <property type="entry name" value="Proteasome_bsu_CS"/>
</dbReference>
<keyword evidence="4 9" id="KW-0647">Proteasome</keyword>
<evidence type="ECO:0000256" key="2">
    <source>
        <dbReference type="ARBA" id="ARBA00022490"/>
    </source>
</evidence>
<dbReference type="InterPro" id="IPR029055">
    <property type="entry name" value="Ntn_hydrolases_N"/>
</dbReference>
<dbReference type="SMART" id="SM00212">
    <property type="entry name" value="UBCc"/>
    <property type="match status" value="1"/>
</dbReference>
<dbReference type="SUPFAM" id="SSF56235">
    <property type="entry name" value="N-terminal nucleophile aminohydrolases (Ntn hydrolases)"/>
    <property type="match status" value="1"/>
</dbReference>
<evidence type="ECO:0000256" key="7">
    <source>
        <dbReference type="SAM" id="MobiDB-lite"/>
    </source>
</evidence>
<dbReference type="EMBL" id="JADGJH010000305">
    <property type="protein sequence ID" value="KAJ3131255.1"/>
    <property type="molecule type" value="Genomic_DNA"/>
</dbReference>
<comment type="caution">
    <text evidence="9">The sequence shown here is derived from an EMBL/GenBank/DDBJ whole genome shotgun (WGS) entry which is preliminary data.</text>
</comment>
<dbReference type="CDD" id="cd23799">
    <property type="entry name" value="UBCc_UBE2J"/>
    <property type="match status" value="1"/>
</dbReference>
<evidence type="ECO:0000256" key="3">
    <source>
        <dbReference type="ARBA" id="ARBA00022786"/>
    </source>
</evidence>
<feature type="compositionally biased region" description="Polar residues" evidence="7">
    <location>
        <begin position="234"/>
        <end position="243"/>
    </location>
</feature>
<dbReference type="Pfam" id="PF00179">
    <property type="entry name" value="UQ_con"/>
    <property type="match status" value="1"/>
</dbReference>
<dbReference type="GO" id="GO:0005634">
    <property type="term" value="C:nucleus"/>
    <property type="evidence" value="ECO:0007669"/>
    <property type="project" value="UniProtKB-SubCell"/>
</dbReference>
<evidence type="ECO:0000313" key="9">
    <source>
        <dbReference type="EMBL" id="KAJ3131255.1"/>
    </source>
</evidence>
<evidence type="ECO:0000256" key="5">
    <source>
        <dbReference type="ARBA" id="ARBA00023242"/>
    </source>
</evidence>
<keyword evidence="2" id="KW-0963">Cytoplasm</keyword>
<feature type="domain" description="UBC core" evidence="8">
    <location>
        <begin position="5"/>
        <end position="155"/>
    </location>
</feature>
<reference evidence="9" key="1">
    <citation type="submission" date="2020-05" db="EMBL/GenBank/DDBJ databases">
        <title>Phylogenomic resolution of chytrid fungi.</title>
        <authorList>
            <person name="Stajich J.E."/>
            <person name="Amses K."/>
            <person name="Simmons R."/>
            <person name="Seto K."/>
            <person name="Myers J."/>
            <person name="Bonds A."/>
            <person name="Quandt C.A."/>
            <person name="Barry K."/>
            <person name="Liu P."/>
            <person name="Grigoriev I."/>
            <person name="Longcore J.E."/>
            <person name="James T.Y."/>
        </authorList>
    </citation>
    <scope>NUCLEOTIDE SEQUENCE</scope>
    <source>
        <strain evidence="9">JEL0513</strain>
    </source>
</reference>
<proteinExistence type="predicted"/>
<organism evidence="9 10">
    <name type="scientific">Physocladia obscura</name>
    <dbReference type="NCBI Taxonomy" id="109957"/>
    <lineage>
        <taxon>Eukaryota</taxon>
        <taxon>Fungi</taxon>
        <taxon>Fungi incertae sedis</taxon>
        <taxon>Chytridiomycota</taxon>
        <taxon>Chytridiomycota incertae sedis</taxon>
        <taxon>Chytridiomycetes</taxon>
        <taxon>Chytridiales</taxon>
        <taxon>Chytriomycetaceae</taxon>
        <taxon>Physocladia</taxon>
    </lineage>
</organism>
<accession>A0AAD5XIJ2</accession>
<feature type="region of interest" description="Disordered" evidence="7">
    <location>
        <begin position="232"/>
        <end position="253"/>
    </location>
</feature>
<comment type="subunit">
    <text evidence="6">The 26S proteasome consists of a 20S proteasome core and two 19S regulatory subunits. The 20S proteasome core is composed of 28 subunits that are arranged in four stacked rings, resulting in a barrel-shaped structure. The two end rings are each formed by seven alpha subunits, and the two central rings are each formed by seven beta subunits. The catalytic chamber with the active sites is on the inside of the barrel.</text>
</comment>
<dbReference type="GO" id="GO:0010498">
    <property type="term" value="P:proteasomal protein catabolic process"/>
    <property type="evidence" value="ECO:0007669"/>
    <property type="project" value="InterPro"/>
</dbReference>
<dbReference type="Proteomes" id="UP001211907">
    <property type="component" value="Unassembled WGS sequence"/>
</dbReference>
<evidence type="ECO:0000256" key="4">
    <source>
        <dbReference type="ARBA" id="ARBA00022942"/>
    </source>
</evidence>
<dbReference type="FunFam" id="3.60.20.10:FF:000008">
    <property type="entry name" value="Proteasome subunit beta type-4"/>
    <property type="match status" value="1"/>
</dbReference>
<dbReference type="AlphaFoldDB" id="A0AAD5XIJ2"/>
<dbReference type="InterPro" id="IPR016135">
    <property type="entry name" value="UBQ-conjugating_enzyme/RWD"/>
</dbReference>
<keyword evidence="10" id="KW-1185">Reference proteome</keyword>
<dbReference type="InterPro" id="IPR000608">
    <property type="entry name" value="UBC"/>
</dbReference>
<dbReference type="Pfam" id="PF00227">
    <property type="entry name" value="Proteasome"/>
    <property type="match status" value="1"/>
</dbReference>
<dbReference type="InterPro" id="IPR050113">
    <property type="entry name" value="Ub_conjugating_enzyme"/>
</dbReference>
<protein>
    <submittedName>
        <fullName evidence="9">Proteasome subunit beta type-4</fullName>
    </submittedName>
</protein>
<evidence type="ECO:0000256" key="1">
    <source>
        <dbReference type="ARBA" id="ARBA00004123"/>
    </source>
</evidence>
<dbReference type="InterPro" id="IPR001353">
    <property type="entry name" value="Proteasome_sua/b"/>
</dbReference>